<dbReference type="OrthoDB" id="3665249at2"/>
<evidence type="ECO:0000313" key="2">
    <source>
        <dbReference type="EMBL" id="PRX63022.1"/>
    </source>
</evidence>
<reference evidence="2 3" key="1">
    <citation type="submission" date="2018-03" db="EMBL/GenBank/DDBJ databases">
        <title>Genomic Encyclopedia of Type Strains, Phase III (KMG-III): the genomes of soil and plant-associated and newly described type strains.</title>
        <authorList>
            <person name="Whitman W."/>
        </authorList>
    </citation>
    <scope>NUCLEOTIDE SEQUENCE [LARGE SCALE GENOMIC DNA]</scope>
    <source>
        <strain evidence="2 3">CGMCC 4.7104</strain>
    </source>
</reference>
<dbReference type="GO" id="GO:0008930">
    <property type="term" value="F:methylthioadenosine nucleosidase activity"/>
    <property type="evidence" value="ECO:0007669"/>
    <property type="project" value="TreeGrafter"/>
</dbReference>
<accession>A0A2T0MVP3</accession>
<feature type="domain" description="Nucleoside phosphorylase" evidence="1">
    <location>
        <begin position="53"/>
        <end position="291"/>
    </location>
</feature>
<dbReference type="PANTHER" id="PTHR46832:SF1">
    <property type="entry name" value="5'-METHYLTHIOADENOSINE_S-ADENOSYLHOMOCYSTEINE NUCLEOSIDASE"/>
    <property type="match status" value="1"/>
</dbReference>
<dbReference type="GO" id="GO:0019284">
    <property type="term" value="P:L-methionine salvage from S-adenosylmethionine"/>
    <property type="evidence" value="ECO:0007669"/>
    <property type="project" value="TreeGrafter"/>
</dbReference>
<proteinExistence type="predicted"/>
<evidence type="ECO:0000259" key="1">
    <source>
        <dbReference type="Pfam" id="PF01048"/>
    </source>
</evidence>
<dbReference type="PANTHER" id="PTHR46832">
    <property type="entry name" value="5'-METHYLTHIOADENOSINE/S-ADENOSYLHOMOCYSTEINE NUCLEOSIDASE"/>
    <property type="match status" value="1"/>
</dbReference>
<keyword evidence="3" id="KW-1185">Reference proteome</keyword>
<evidence type="ECO:0000313" key="3">
    <source>
        <dbReference type="Proteomes" id="UP000238312"/>
    </source>
</evidence>
<dbReference type="AlphaFoldDB" id="A0A2T0MVP3"/>
<dbReference type="SUPFAM" id="SSF53167">
    <property type="entry name" value="Purine and uridine phosphorylases"/>
    <property type="match status" value="1"/>
</dbReference>
<name>A0A2T0MVP3_9ACTN</name>
<gene>
    <name evidence="2" type="ORF">B0I32_11112</name>
</gene>
<dbReference type="InterPro" id="IPR000845">
    <property type="entry name" value="Nucleoside_phosphorylase_d"/>
</dbReference>
<dbReference type="RefSeq" id="WP_106243649.1">
    <property type="nucleotide sequence ID" value="NZ_PVNG01000011.1"/>
</dbReference>
<dbReference type="GO" id="GO:0008782">
    <property type="term" value="F:adenosylhomocysteine nucleosidase activity"/>
    <property type="evidence" value="ECO:0007669"/>
    <property type="project" value="TreeGrafter"/>
</dbReference>
<sequence length="297" mass="31891">MNGNSGIVSYGGSVELHQSAVGDGATVILPATPEKEPLSPATPEREPARRADIGVITILGVEAGAVHDVLGLRPVRRSTLPFYEGDVAADGTTRRVVAIRALSQGQRSTVIAFEHLRRHYSPSVVVLTGIGGSIDPSVRVGDVVVTTRVVYYDLRKETSQGQRRRGEERQAPATTGHAVNSFFTTHGEPATVRTGRTSFRVLTGPIGSGEAVIADAESEIRRYLKAFNDKILAVDMEAGGLTQAFHEQDGPGLARGWTVIRGISDDSNSAKNDDHQRVAARHAAITLRRLLPYLQSE</sequence>
<dbReference type="Pfam" id="PF01048">
    <property type="entry name" value="PNP_UDP_1"/>
    <property type="match status" value="1"/>
</dbReference>
<dbReference type="InterPro" id="IPR035994">
    <property type="entry name" value="Nucleoside_phosphorylase_sf"/>
</dbReference>
<organism evidence="2 3">
    <name type="scientific">Nonomuraea fuscirosea</name>
    <dbReference type="NCBI Taxonomy" id="1291556"/>
    <lineage>
        <taxon>Bacteria</taxon>
        <taxon>Bacillati</taxon>
        <taxon>Actinomycetota</taxon>
        <taxon>Actinomycetes</taxon>
        <taxon>Streptosporangiales</taxon>
        <taxon>Streptosporangiaceae</taxon>
        <taxon>Nonomuraea</taxon>
    </lineage>
</organism>
<dbReference type="EMBL" id="PVNG01000011">
    <property type="protein sequence ID" value="PRX63022.1"/>
    <property type="molecule type" value="Genomic_DNA"/>
</dbReference>
<dbReference type="GO" id="GO:0005829">
    <property type="term" value="C:cytosol"/>
    <property type="evidence" value="ECO:0007669"/>
    <property type="project" value="TreeGrafter"/>
</dbReference>
<dbReference type="GO" id="GO:0009116">
    <property type="term" value="P:nucleoside metabolic process"/>
    <property type="evidence" value="ECO:0007669"/>
    <property type="project" value="InterPro"/>
</dbReference>
<dbReference type="Proteomes" id="UP000238312">
    <property type="component" value="Unassembled WGS sequence"/>
</dbReference>
<dbReference type="Gene3D" id="3.40.50.1580">
    <property type="entry name" value="Nucleoside phosphorylase domain"/>
    <property type="match status" value="1"/>
</dbReference>
<comment type="caution">
    <text evidence="2">The sequence shown here is derived from an EMBL/GenBank/DDBJ whole genome shotgun (WGS) entry which is preliminary data.</text>
</comment>
<protein>
    <submittedName>
        <fullName evidence="2">Adenosylhomocysteine nucleosidase</fullName>
    </submittedName>
</protein>